<feature type="region of interest" description="Disordered" evidence="15">
    <location>
        <begin position="71"/>
        <end position="94"/>
    </location>
</feature>
<dbReference type="InParanoid" id="A0A409WFW7"/>
<comment type="similarity">
    <text evidence="3">Belongs to the glycosyl hydrolase 17 family.</text>
</comment>
<dbReference type="AlphaFoldDB" id="A0A409WFW7"/>
<keyword evidence="11" id="KW-0624">Polysaccharide degradation</keyword>
<dbReference type="SUPFAM" id="SSF51445">
    <property type="entry name" value="(Trans)glycosidases"/>
    <property type="match status" value="1"/>
</dbReference>
<keyword evidence="18" id="KW-1185">Reference proteome</keyword>
<keyword evidence="5" id="KW-1003">Cell membrane</keyword>
<evidence type="ECO:0000256" key="7">
    <source>
        <dbReference type="ARBA" id="ARBA00023136"/>
    </source>
</evidence>
<keyword evidence="10" id="KW-0961">Cell wall biogenesis/degradation</keyword>
<dbReference type="GO" id="GO:0071555">
    <property type="term" value="P:cell wall organization"/>
    <property type="evidence" value="ECO:0007669"/>
    <property type="project" value="UniProtKB-KW"/>
</dbReference>
<dbReference type="Proteomes" id="UP000283269">
    <property type="component" value="Unassembled WGS sequence"/>
</dbReference>
<keyword evidence="9" id="KW-0119">Carbohydrate metabolism</keyword>
<evidence type="ECO:0000256" key="4">
    <source>
        <dbReference type="ARBA" id="ARBA00012780"/>
    </source>
</evidence>
<dbReference type="PANTHER" id="PTHR16631:SF17">
    <property type="entry name" value="GLUCAN ENDO-1,3-BETA-GLUCOSIDASE BTGC"/>
    <property type="match status" value="1"/>
</dbReference>
<keyword evidence="16" id="KW-1133">Transmembrane helix</keyword>
<dbReference type="InterPro" id="IPR017853">
    <property type="entry name" value="GH"/>
</dbReference>
<keyword evidence="8" id="KW-0325">Glycoprotein</keyword>
<evidence type="ECO:0000256" key="6">
    <source>
        <dbReference type="ARBA" id="ARBA00022801"/>
    </source>
</evidence>
<reference evidence="17 18" key="1">
    <citation type="journal article" date="2018" name="Evol. Lett.">
        <title>Horizontal gene cluster transfer increased hallucinogenic mushroom diversity.</title>
        <authorList>
            <person name="Reynolds H.T."/>
            <person name="Vijayakumar V."/>
            <person name="Gluck-Thaler E."/>
            <person name="Korotkin H.B."/>
            <person name="Matheny P.B."/>
            <person name="Slot J.C."/>
        </authorList>
    </citation>
    <scope>NUCLEOTIDE SEQUENCE [LARGE SCALE GENOMIC DNA]</scope>
    <source>
        <strain evidence="17 18">2631</strain>
    </source>
</reference>
<dbReference type="GO" id="GO:0005576">
    <property type="term" value="C:extracellular region"/>
    <property type="evidence" value="ECO:0007669"/>
    <property type="project" value="TreeGrafter"/>
</dbReference>
<dbReference type="GO" id="GO:0009277">
    <property type="term" value="C:fungal-type cell wall"/>
    <property type="evidence" value="ECO:0007669"/>
    <property type="project" value="TreeGrafter"/>
</dbReference>
<dbReference type="STRING" id="93625.A0A409WFW7"/>
<evidence type="ECO:0000313" key="17">
    <source>
        <dbReference type="EMBL" id="PPQ77383.1"/>
    </source>
</evidence>
<sequence>MSDVHYQSLEKTGAFEKPEKRSKRSKIIVGFLVEFLLVTETVSKIAVSVVGLLILIAIGVAVGVIVSNNNKEKSSGNSSNGTKSGSNSNSADPSLFKKDARLHRSLYGLAYTPEGSLPDHGCSSTLAYIDHLFQLMSQLTPRIRLYGADCNQTALVLEAIKQTKVDLKVYLGNYVVDGDPGAYERQRDVLKEALQTYGSANIAGITVGNEFMLNYVTGHKIEDVNSAEADAGAAILVENIADTRAMIASLNLPNPIPVGNSDAGSYFSNKVLENVEYGLSNVHAWFANTTIEESSPWVRRFFDETNVQPASLLPNKPTMYLAETGWPTGSKDLGNANNGFADASVVNLQKFIDAFVCQANADGVPYFFFEDIKYGGVEGYWGLFNKDRTLKDITFPTCISP</sequence>
<evidence type="ECO:0000256" key="12">
    <source>
        <dbReference type="ARBA" id="ARBA00037649"/>
    </source>
</evidence>
<comment type="function">
    <text evidence="12">Glucanases play a role in cell expansion during growth, in cell-cell fusion during mating, and in spore release during sporulation. This enzyme may be involved in beta-glucan degradation. Active on laminarin and lichenan.</text>
</comment>
<feature type="compositionally biased region" description="Low complexity" evidence="15">
    <location>
        <begin position="71"/>
        <end position="90"/>
    </location>
</feature>
<proteinExistence type="inferred from homology"/>
<dbReference type="GO" id="GO:0005886">
    <property type="term" value="C:plasma membrane"/>
    <property type="evidence" value="ECO:0007669"/>
    <property type="project" value="UniProtKB-SubCell"/>
</dbReference>
<evidence type="ECO:0000256" key="2">
    <source>
        <dbReference type="ARBA" id="ARBA00004401"/>
    </source>
</evidence>
<evidence type="ECO:0000313" key="18">
    <source>
        <dbReference type="Proteomes" id="UP000283269"/>
    </source>
</evidence>
<organism evidence="17 18">
    <name type="scientific">Psilocybe cyanescens</name>
    <dbReference type="NCBI Taxonomy" id="93625"/>
    <lineage>
        <taxon>Eukaryota</taxon>
        <taxon>Fungi</taxon>
        <taxon>Dikarya</taxon>
        <taxon>Basidiomycota</taxon>
        <taxon>Agaricomycotina</taxon>
        <taxon>Agaricomycetes</taxon>
        <taxon>Agaricomycetidae</taxon>
        <taxon>Agaricales</taxon>
        <taxon>Agaricineae</taxon>
        <taxon>Strophariaceae</taxon>
        <taxon>Psilocybe</taxon>
    </lineage>
</organism>
<accession>A0A409WFW7</accession>
<dbReference type="Gene3D" id="3.20.20.80">
    <property type="entry name" value="Glycosidases"/>
    <property type="match status" value="2"/>
</dbReference>
<name>A0A409WFW7_PSICY</name>
<dbReference type="InterPro" id="IPR050732">
    <property type="entry name" value="Beta-glucan_modifiers"/>
</dbReference>
<dbReference type="PANTHER" id="PTHR16631">
    <property type="entry name" value="GLUCAN 1,3-BETA-GLUCOSIDASE"/>
    <property type="match status" value="1"/>
</dbReference>
<dbReference type="EC" id="3.2.1.39" evidence="4"/>
<feature type="transmembrane region" description="Helical" evidence="16">
    <location>
        <begin position="45"/>
        <end position="66"/>
    </location>
</feature>
<evidence type="ECO:0000256" key="10">
    <source>
        <dbReference type="ARBA" id="ARBA00023316"/>
    </source>
</evidence>
<dbReference type="FunCoup" id="A0A409WFW7">
    <property type="interactions" value="29"/>
</dbReference>
<gene>
    <name evidence="17" type="ORF">CVT25_010965</name>
</gene>
<keyword evidence="16" id="KW-0812">Transmembrane</keyword>
<dbReference type="GO" id="GO:0000272">
    <property type="term" value="P:polysaccharide catabolic process"/>
    <property type="evidence" value="ECO:0007669"/>
    <property type="project" value="UniProtKB-KW"/>
</dbReference>
<comment type="caution">
    <text evidence="17">The sequence shown here is derived from an EMBL/GenBank/DDBJ whole genome shotgun (WGS) entry which is preliminary data.</text>
</comment>
<keyword evidence="7 16" id="KW-0472">Membrane</keyword>
<evidence type="ECO:0000256" key="3">
    <source>
        <dbReference type="ARBA" id="ARBA00008773"/>
    </source>
</evidence>
<comment type="catalytic activity">
    <reaction evidence="1">
        <text>Hydrolysis of (1-&gt;3)-beta-D-glucosidic linkages in (1-&gt;3)-beta-D-glucans.</text>
        <dbReference type="EC" id="3.2.1.39"/>
    </reaction>
</comment>
<evidence type="ECO:0000256" key="11">
    <source>
        <dbReference type="ARBA" id="ARBA00023326"/>
    </source>
</evidence>
<dbReference type="GO" id="GO:0042973">
    <property type="term" value="F:glucan endo-1,3-beta-D-glucosidase activity"/>
    <property type="evidence" value="ECO:0007669"/>
    <property type="project" value="UniProtKB-EC"/>
</dbReference>
<evidence type="ECO:0000256" key="15">
    <source>
        <dbReference type="SAM" id="MobiDB-lite"/>
    </source>
</evidence>
<evidence type="ECO:0000256" key="1">
    <source>
        <dbReference type="ARBA" id="ARBA00000382"/>
    </source>
</evidence>
<keyword evidence="6" id="KW-0378">Hydrolase</keyword>
<protein>
    <recommendedName>
        <fullName evidence="4">glucan endo-1,3-beta-D-glucosidase</fullName>
        <ecNumber evidence="4">3.2.1.39</ecNumber>
    </recommendedName>
    <alternativeName>
        <fullName evidence="14">Endo-1,3-beta-glucanase btgC</fullName>
    </alternativeName>
    <alternativeName>
        <fullName evidence="13">Laminarinase btgC</fullName>
    </alternativeName>
</protein>
<evidence type="ECO:0000256" key="9">
    <source>
        <dbReference type="ARBA" id="ARBA00023277"/>
    </source>
</evidence>
<evidence type="ECO:0000256" key="5">
    <source>
        <dbReference type="ARBA" id="ARBA00022475"/>
    </source>
</evidence>
<dbReference type="GO" id="GO:0009986">
    <property type="term" value="C:cell surface"/>
    <property type="evidence" value="ECO:0007669"/>
    <property type="project" value="TreeGrafter"/>
</dbReference>
<dbReference type="EMBL" id="NHYD01003440">
    <property type="protein sequence ID" value="PPQ77383.1"/>
    <property type="molecule type" value="Genomic_DNA"/>
</dbReference>
<evidence type="ECO:0000256" key="16">
    <source>
        <dbReference type="SAM" id="Phobius"/>
    </source>
</evidence>
<evidence type="ECO:0000256" key="13">
    <source>
        <dbReference type="ARBA" id="ARBA00042373"/>
    </source>
</evidence>
<comment type="subcellular location">
    <subcellularLocation>
        <location evidence="2">Cell membrane</location>
        <topology evidence="2">Single-pass type II membrane protein</topology>
    </subcellularLocation>
</comment>
<evidence type="ECO:0000256" key="8">
    <source>
        <dbReference type="ARBA" id="ARBA00023180"/>
    </source>
</evidence>
<dbReference type="OrthoDB" id="68336at2759"/>
<evidence type="ECO:0000256" key="14">
    <source>
        <dbReference type="ARBA" id="ARBA00043078"/>
    </source>
</evidence>